<dbReference type="PANTHER" id="PTHR30136:SF35">
    <property type="entry name" value="HTH-TYPE TRANSCRIPTIONAL REGULATOR RV1719"/>
    <property type="match status" value="1"/>
</dbReference>
<keyword evidence="2" id="KW-0238">DNA-binding</keyword>
<evidence type="ECO:0000313" key="7">
    <source>
        <dbReference type="Proteomes" id="UP000230821"/>
    </source>
</evidence>
<evidence type="ECO:0000259" key="5">
    <source>
        <dbReference type="PROSITE" id="PS51078"/>
    </source>
</evidence>
<dbReference type="InterPro" id="IPR036390">
    <property type="entry name" value="WH_DNA-bd_sf"/>
</dbReference>
<dbReference type="InterPro" id="IPR036388">
    <property type="entry name" value="WH-like_DNA-bd_sf"/>
</dbReference>
<accession>A0A2G6KHP5</accession>
<evidence type="ECO:0000256" key="3">
    <source>
        <dbReference type="ARBA" id="ARBA00023163"/>
    </source>
</evidence>
<dbReference type="InterPro" id="IPR005471">
    <property type="entry name" value="Tscrpt_reg_IclR_N"/>
</dbReference>
<gene>
    <name evidence="6" type="ORF">CSA56_08065</name>
</gene>
<reference evidence="6 7" key="1">
    <citation type="submission" date="2017-10" db="EMBL/GenBank/DDBJ databases">
        <title>Novel microbial diversity and functional potential in the marine mammal oral microbiome.</title>
        <authorList>
            <person name="Dudek N.K."/>
            <person name="Sun C.L."/>
            <person name="Burstein D."/>
            <person name="Kantor R.S."/>
            <person name="Aliaga Goltsman D.S."/>
            <person name="Bik E.M."/>
            <person name="Thomas B.C."/>
            <person name="Banfield J.F."/>
            <person name="Relman D.A."/>
        </authorList>
    </citation>
    <scope>NUCLEOTIDE SEQUENCE [LARGE SCALE GENOMIC DNA]</scope>
    <source>
        <strain evidence="6">DOLJORAL78_47_16</strain>
    </source>
</reference>
<evidence type="ECO:0000313" key="6">
    <source>
        <dbReference type="EMBL" id="PIE34329.1"/>
    </source>
</evidence>
<dbReference type="EMBL" id="PDSK01000090">
    <property type="protein sequence ID" value="PIE34329.1"/>
    <property type="molecule type" value="Genomic_DNA"/>
</dbReference>
<dbReference type="SMART" id="SM00346">
    <property type="entry name" value="HTH_ICLR"/>
    <property type="match status" value="1"/>
</dbReference>
<comment type="caution">
    <text evidence="6">The sequence shown here is derived from an EMBL/GenBank/DDBJ whole genome shotgun (WGS) entry which is preliminary data.</text>
</comment>
<dbReference type="Proteomes" id="UP000230821">
    <property type="component" value="Unassembled WGS sequence"/>
</dbReference>
<evidence type="ECO:0000256" key="2">
    <source>
        <dbReference type="ARBA" id="ARBA00023125"/>
    </source>
</evidence>
<protein>
    <submittedName>
        <fullName evidence="6">IclR family transcriptional regulator</fullName>
    </submittedName>
</protein>
<dbReference type="GO" id="GO:0003677">
    <property type="term" value="F:DNA binding"/>
    <property type="evidence" value="ECO:0007669"/>
    <property type="project" value="UniProtKB-KW"/>
</dbReference>
<feature type="domain" description="HTH iclR-type" evidence="4">
    <location>
        <begin position="9"/>
        <end position="71"/>
    </location>
</feature>
<dbReference type="SUPFAM" id="SSF46785">
    <property type="entry name" value="Winged helix' DNA-binding domain"/>
    <property type="match status" value="1"/>
</dbReference>
<keyword evidence="3" id="KW-0804">Transcription</keyword>
<proteinExistence type="predicted"/>
<dbReference type="PROSITE" id="PS51077">
    <property type="entry name" value="HTH_ICLR"/>
    <property type="match status" value="1"/>
</dbReference>
<feature type="domain" description="IclR-ED" evidence="5">
    <location>
        <begin position="72"/>
        <end position="256"/>
    </location>
</feature>
<dbReference type="SUPFAM" id="SSF55781">
    <property type="entry name" value="GAF domain-like"/>
    <property type="match status" value="1"/>
</dbReference>
<organism evidence="6 7">
    <name type="scientific">candidate division KSB3 bacterium</name>
    <dbReference type="NCBI Taxonomy" id="2044937"/>
    <lineage>
        <taxon>Bacteria</taxon>
        <taxon>candidate division KSB3</taxon>
    </lineage>
</organism>
<dbReference type="Pfam" id="PF01614">
    <property type="entry name" value="IclR_C"/>
    <property type="match status" value="1"/>
</dbReference>
<dbReference type="InterPro" id="IPR014757">
    <property type="entry name" value="Tscrpt_reg_IclR_C"/>
</dbReference>
<dbReference type="FunFam" id="1.10.10.10:FF:000056">
    <property type="entry name" value="IclR family transcriptional regulator"/>
    <property type="match status" value="1"/>
</dbReference>
<dbReference type="InterPro" id="IPR050707">
    <property type="entry name" value="HTH_MetabolicPath_Reg"/>
</dbReference>
<sequence>MKKKSQETLKSVEKALQILEAFTIGHSELSVSELENILGLPRVSIYRFLRVLLKRGFIMQNPQTRKYRLGIKVFELGSLVLKDMELRRVAFPLIEELSRKSGETVHLGVLDGHEAVSVEGAESDGYTLRISLPIGKRVYLHSTGIGKAILAFLEDHEIDEIIDEKGLPRFMPNTITDPKILKKEIQIIRERGYALDDEENEPGVCCVAAPILDSSRHVIASISISGPSVRITGERIPVLADVVIETCRQISQALGYFPA</sequence>
<dbReference type="InterPro" id="IPR029016">
    <property type="entry name" value="GAF-like_dom_sf"/>
</dbReference>
<dbReference type="PANTHER" id="PTHR30136">
    <property type="entry name" value="HELIX-TURN-HELIX TRANSCRIPTIONAL REGULATOR, ICLR FAMILY"/>
    <property type="match status" value="1"/>
</dbReference>
<dbReference type="GO" id="GO:0003700">
    <property type="term" value="F:DNA-binding transcription factor activity"/>
    <property type="evidence" value="ECO:0007669"/>
    <property type="project" value="TreeGrafter"/>
</dbReference>
<evidence type="ECO:0000259" key="4">
    <source>
        <dbReference type="PROSITE" id="PS51077"/>
    </source>
</evidence>
<dbReference type="PROSITE" id="PS51078">
    <property type="entry name" value="ICLR_ED"/>
    <property type="match status" value="1"/>
</dbReference>
<keyword evidence="1" id="KW-0805">Transcription regulation</keyword>
<name>A0A2G6KHP5_9BACT</name>
<dbReference type="AlphaFoldDB" id="A0A2G6KHP5"/>
<evidence type="ECO:0000256" key="1">
    <source>
        <dbReference type="ARBA" id="ARBA00023015"/>
    </source>
</evidence>
<dbReference type="Pfam" id="PF09339">
    <property type="entry name" value="HTH_IclR"/>
    <property type="match status" value="1"/>
</dbReference>
<dbReference type="Gene3D" id="3.30.450.40">
    <property type="match status" value="1"/>
</dbReference>
<dbReference type="Gene3D" id="1.10.10.10">
    <property type="entry name" value="Winged helix-like DNA-binding domain superfamily/Winged helix DNA-binding domain"/>
    <property type="match status" value="1"/>
</dbReference>
<dbReference type="GO" id="GO:0045892">
    <property type="term" value="P:negative regulation of DNA-templated transcription"/>
    <property type="evidence" value="ECO:0007669"/>
    <property type="project" value="TreeGrafter"/>
</dbReference>